<dbReference type="Proteomes" id="UP000319257">
    <property type="component" value="Unassembled WGS sequence"/>
</dbReference>
<organism evidence="4 5">
    <name type="scientific">Thyridium curvatum</name>
    <dbReference type="NCBI Taxonomy" id="1093900"/>
    <lineage>
        <taxon>Eukaryota</taxon>
        <taxon>Fungi</taxon>
        <taxon>Dikarya</taxon>
        <taxon>Ascomycota</taxon>
        <taxon>Pezizomycotina</taxon>
        <taxon>Sordariomycetes</taxon>
        <taxon>Sordariomycetidae</taxon>
        <taxon>Thyridiales</taxon>
        <taxon>Thyridiaceae</taxon>
        <taxon>Thyridium</taxon>
    </lineage>
</organism>
<dbReference type="InParanoid" id="A0A507BJY5"/>
<dbReference type="RefSeq" id="XP_030999092.1">
    <property type="nucleotide sequence ID" value="XM_031137279.1"/>
</dbReference>
<sequence length="539" mass="59578">MGRQAKRSKTSHVATRTEQQTRSSMDAARDLLYGFEVPTKSQDFIASLIASENVPRDELDVLRRVSLMAGAEDWDLRMACATALRDRVLGPESGSMGLYLCLQNMALGEEEFRLSIPFVEREDPQPVKNEDGKGAGSGREKQLDKGKSPFWTGDLGTDSIRKPRTKTSPGITPRSSVHVQQPVNGGDSFHQLSPVKPLGDVPVNVRNRGPPKDVRSSLQTPAADEAVKEFELVSGNASPNKRSGPAVVTSKKSAKSPYFTPPATEEKSTENFSLGLNADGSPRKSTRPPRGTVSSLPFPTLSAPCFGLVQERLAGDAFRLLIAVTFLIRTSGKASIPVFEKVMERWPSPEALANADRAEFVGMTEHLGLAAVRYTAIQKYARIWCEQPPTKGRRYAVKNYPHPVDGKDVRAGEEFGAEDAGPSDGVNPTRGKDCLWEIGHLTQGKYAIDSWRIFCRDALLGRASDWKGGGREPGFQPEWMRVLPDDKELRACLRWMWMREGWEWDPVTGEREVLRKEMRQAVDEGRVAFDNSGQLQIVA</sequence>
<evidence type="ECO:0008006" key="6">
    <source>
        <dbReference type="Google" id="ProtNLM"/>
    </source>
</evidence>
<reference evidence="4 5" key="1">
    <citation type="submission" date="2019-06" db="EMBL/GenBank/DDBJ databases">
        <title>Draft genome sequence of the filamentous fungus Phialemoniopsis curvata isolated from diesel fuel.</title>
        <authorList>
            <person name="Varaljay V.A."/>
            <person name="Lyon W.J."/>
            <person name="Crouch A.L."/>
            <person name="Drake C.E."/>
            <person name="Hollomon J.M."/>
            <person name="Nadeau L.J."/>
            <person name="Nunn H.S."/>
            <person name="Stevenson B.S."/>
            <person name="Bojanowski C.L."/>
            <person name="Crookes-Goodson W.J."/>
        </authorList>
    </citation>
    <scope>NUCLEOTIDE SEQUENCE [LARGE SCALE GENOMIC DNA]</scope>
    <source>
        <strain evidence="4 5">D216</strain>
    </source>
</reference>
<dbReference type="PANTHER" id="PTHR15074:SF0">
    <property type="entry name" value="METHYL-CPG-BINDING DOMAIN PROTEIN 4-LIKE PROTEIN"/>
    <property type="match status" value="1"/>
</dbReference>
<evidence type="ECO:0000256" key="1">
    <source>
        <dbReference type="ARBA" id="ARBA00004123"/>
    </source>
</evidence>
<keyword evidence="5" id="KW-1185">Reference proteome</keyword>
<comment type="caution">
    <text evidence="4">The sequence shown here is derived from an EMBL/GenBank/DDBJ whole genome shotgun (WGS) entry which is preliminary data.</text>
</comment>
<accession>A0A507BJY5</accession>
<dbReference type="SUPFAM" id="SSF48150">
    <property type="entry name" value="DNA-glycosylase"/>
    <property type="match status" value="1"/>
</dbReference>
<feature type="compositionally biased region" description="Polar residues" evidence="3">
    <location>
        <begin position="11"/>
        <end position="23"/>
    </location>
</feature>
<evidence type="ECO:0000256" key="3">
    <source>
        <dbReference type="SAM" id="MobiDB-lite"/>
    </source>
</evidence>
<feature type="region of interest" description="Disordered" evidence="3">
    <location>
        <begin position="1"/>
        <end position="23"/>
    </location>
</feature>
<feature type="compositionally biased region" description="Basic residues" evidence="3">
    <location>
        <begin position="1"/>
        <end position="10"/>
    </location>
</feature>
<dbReference type="InterPro" id="IPR045138">
    <property type="entry name" value="MeCP2/MBD4"/>
</dbReference>
<keyword evidence="2" id="KW-0539">Nucleus</keyword>
<dbReference type="AlphaFoldDB" id="A0A507BJY5"/>
<feature type="region of interest" description="Disordered" evidence="3">
    <location>
        <begin position="117"/>
        <end position="293"/>
    </location>
</feature>
<dbReference type="GO" id="GO:0005634">
    <property type="term" value="C:nucleus"/>
    <property type="evidence" value="ECO:0007669"/>
    <property type="project" value="UniProtKB-SubCell"/>
</dbReference>
<feature type="compositionally biased region" description="Polar residues" evidence="3">
    <location>
        <begin position="166"/>
        <end position="183"/>
    </location>
</feature>
<dbReference type="GO" id="GO:0003677">
    <property type="term" value="F:DNA binding"/>
    <property type="evidence" value="ECO:0007669"/>
    <property type="project" value="InterPro"/>
</dbReference>
<dbReference type="PANTHER" id="PTHR15074">
    <property type="entry name" value="METHYL-CPG-BINDING PROTEIN"/>
    <property type="match status" value="1"/>
</dbReference>
<comment type="subcellular location">
    <subcellularLocation>
        <location evidence="1">Nucleus</location>
    </subcellularLocation>
</comment>
<dbReference type="OrthoDB" id="10265068at2759"/>
<evidence type="ECO:0000313" key="5">
    <source>
        <dbReference type="Proteomes" id="UP000319257"/>
    </source>
</evidence>
<gene>
    <name evidence="4" type="ORF">E0L32_003024</name>
</gene>
<protein>
    <recommendedName>
        <fullName evidence="6">HhH-GPD domain-containing protein</fullName>
    </recommendedName>
</protein>
<dbReference type="EMBL" id="SKBQ01000013">
    <property type="protein sequence ID" value="TPX17381.1"/>
    <property type="molecule type" value="Genomic_DNA"/>
</dbReference>
<evidence type="ECO:0000313" key="4">
    <source>
        <dbReference type="EMBL" id="TPX17381.1"/>
    </source>
</evidence>
<name>A0A507BJY5_9PEZI</name>
<dbReference type="GO" id="GO:0006281">
    <property type="term" value="P:DNA repair"/>
    <property type="evidence" value="ECO:0007669"/>
    <property type="project" value="InterPro"/>
</dbReference>
<dbReference type="GO" id="GO:0003824">
    <property type="term" value="F:catalytic activity"/>
    <property type="evidence" value="ECO:0007669"/>
    <property type="project" value="InterPro"/>
</dbReference>
<dbReference type="STRING" id="1093900.A0A507BJY5"/>
<dbReference type="InterPro" id="IPR011257">
    <property type="entry name" value="DNA_glycosylase"/>
</dbReference>
<feature type="compositionally biased region" description="Basic and acidic residues" evidence="3">
    <location>
        <begin position="119"/>
        <end position="147"/>
    </location>
</feature>
<dbReference type="GeneID" id="41970471"/>
<evidence type="ECO:0000256" key="2">
    <source>
        <dbReference type="ARBA" id="ARBA00023242"/>
    </source>
</evidence>
<dbReference type="Gene3D" id="1.10.340.30">
    <property type="entry name" value="Hypothetical protein, domain 2"/>
    <property type="match status" value="1"/>
</dbReference>
<proteinExistence type="predicted"/>